<dbReference type="Gene3D" id="3.40.640.10">
    <property type="entry name" value="Type I PLP-dependent aspartate aminotransferase-like (Major domain)"/>
    <property type="match status" value="1"/>
</dbReference>
<comment type="caution">
    <text evidence="9">The sequence shown here is derived from an EMBL/GenBank/DDBJ whole genome shotgun (WGS) entry which is preliminary data.</text>
</comment>
<evidence type="ECO:0000256" key="4">
    <source>
        <dbReference type="ARBA" id="ARBA00022723"/>
    </source>
</evidence>
<dbReference type="InterPro" id="IPR016454">
    <property type="entry name" value="Cysteine_dSase"/>
</dbReference>
<keyword evidence="10" id="KW-1185">Reference proteome</keyword>
<reference evidence="9 10" key="1">
    <citation type="journal article" date="2024" name="BMC Biol.">
        <title>Comparative genomics of Ascetosporea gives new insight into the evolutionary basis for animal parasitism in Rhizaria.</title>
        <authorList>
            <person name="Hiltunen Thoren M."/>
            <person name="Onut-Brannstrom I."/>
            <person name="Alfjorden A."/>
            <person name="Peckova H."/>
            <person name="Swords F."/>
            <person name="Hooper C."/>
            <person name="Holzer A.S."/>
            <person name="Bass D."/>
            <person name="Burki F."/>
        </authorList>
    </citation>
    <scope>NUCLEOTIDE SEQUENCE [LARGE SCALE GENOMIC DNA]</scope>
    <source>
        <strain evidence="9">20-A016</strain>
    </source>
</reference>
<dbReference type="InterPro" id="IPR000192">
    <property type="entry name" value="Aminotrans_V_dom"/>
</dbReference>
<evidence type="ECO:0000313" key="10">
    <source>
        <dbReference type="Proteomes" id="UP001439008"/>
    </source>
</evidence>
<proteinExistence type="inferred from homology"/>
<dbReference type="Proteomes" id="UP001439008">
    <property type="component" value="Unassembled WGS sequence"/>
</dbReference>
<evidence type="ECO:0000256" key="3">
    <source>
        <dbReference type="ARBA" id="ARBA00022679"/>
    </source>
</evidence>
<evidence type="ECO:0000259" key="8">
    <source>
        <dbReference type="Pfam" id="PF00266"/>
    </source>
</evidence>
<name>A0ABV2AII6_9EUKA</name>
<accession>A0ABV2AII6</accession>
<evidence type="ECO:0000256" key="6">
    <source>
        <dbReference type="ARBA" id="ARBA00023004"/>
    </source>
</evidence>
<dbReference type="PIRSF" id="PIRSF005572">
    <property type="entry name" value="NifS"/>
    <property type="match status" value="1"/>
</dbReference>
<dbReference type="InterPro" id="IPR015421">
    <property type="entry name" value="PyrdxlP-dep_Trfase_major"/>
</dbReference>
<evidence type="ECO:0000256" key="5">
    <source>
        <dbReference type="ARBA" id="ARBA00022898"/>
    </source>
</evidence>
<dbReference type="Gene3D" id="3.90.1150.10">
    <property type="entry name" value="Aspartate Aminotransferase, domain 1"/>
    <property type="match status" value="1"/>
</dbReference>
<gene>
    <name evidence="9" type="primary">NFS1</name>
    <name evidence="9" type="ORF">MHBO_001311</name>
</gene>
<feature type="domain" description="Aminotransferase class V" evidence="8">
    <location>
        <begin position="2"/>
        <end position="328"/>
    </location>
</feature>
<dbReference type="EC" id="2.8.1.7" evidence="9"/>
<evidence type="ECO:0000256" key="1">
    <source>
        <dbReference type="ARBA" id="ARBA00001933"/>
    </source>
</evidence>
<keyword evidence="7" id="KW-0411">Iron-sulfur</keyword>
<keyword evidence="4" id="KW-0479">Metal-binding</keyword>
<organism evidence="9 10">
    <name type="scientific">Bonamia ostreae</name>
    <dbReference type="NCBI Taxonomy" id="126728"/>
    <lineage>
        <taxon>Eukaryota</taxon>
        <taxon>Sar</taxon>
        <taxon>Rhizaria</taxon>
        <taxon>Endomyxa</taxon>
        <taxon>Ascetosporea</taxon>
        <taxon>Haplosporida</taxon>
        <taxon>Bonamia</taxon>
    </lineage>
</organism>
<evidence type="ECO:0000256" key="2">
    <source>
        <dbReference type="ARBA" id="ARBA00006490"/>
    </source>
</evidence>
<comment type="similarity">
    <text evidence="2">Belongs to the class-V pyridoxal-phosphate-dependent aminotransferase family. NifS/IscS subfamily.</text>
</comment>
<evidence type="ECO:0000256" key="7">
    <source>
        <dbReference type="ARBA" id="ARBA00023014"/>
    </source>
</evidence>
<dbReference type="InterPro" id="IPR015422">
    <property type="entry name" value="PyrdxlP-dep_Trfase_small"/>
</dbReference>
<keyword evidence="6" id="KW-0408">Iron</keyword>
<dbReference type="InterPro" id="IPR015424">
    <property type="entry name" value="PyrdxlP-dep_Trfase"/>
</dbReference>
<dbReference type="NCBIfam" id="NF010611">
    <property type="entry name" value="PRK14012.1"/>
    <property type="match status" value="1"/>
</dbReference>
<dbReference type="PANTHER" id="PTHR11601">
    <property type="entry name" value="CYSTEINE DESULFURYLASE FAMILY MEMBER"/>
    <property type="match status" value="1"/>
</dbReference>
<dbReference type="Pfam" id="PF00266">
    <property type="entry name" value="Aminotran_5"/>
    <property type="match status" value="1"/>
</dbReference>
<protein>
    <submittedName>
        <fullName evidence="9">Cysteine desulfurase</fullName>
        <ecNumber evidence="9">2.8.1.7</ecNumber>
    </submittedName>
</protein>
<sequence length="364" mass="40120">MFGWETEEAVEDAREKIAKLINAESREIIFTSGATESNNLAIKGMAEFYKSRKNHLIALQTEHKCVLDSCRFLETRGFKITYLPVLKNGLVDLKVLEKAIIPDKTSIVCAMFVNNEIGVIQPVEKIGQICKKHNVHFHCDAAQAVGKIPVDVRALNVATLSISGHKTYGPKGTGALYVRKRPRVRLVPLFSGGGQERGLRSGTLSPALCVGLGKACELSHNNLDQDYQHVSRLASKLLTGIRSQLDKITLNGDEKERYPGCINLSFSCVEGESLMMGMNKIAVSSGSACTSESLEPSYVLRAIGVSDDMAHTSIRYGIGRFTTEEEVDTAIRETVKHVNKLRDISPLWDMVNQGIDLGKIKWTN</sequence>
<evidence type="ECO:0000313" key="9">
    <source>
        <dbReference type="EMBL" id="MES1919487.1"/>
    </source>
</evidence>
<keyword evidence="5" id="KW-0663">Pyridoxal phosphate</keyword>
<dbReference type="SUPFAM" id="SSF53383">
    <property type="entry name" value="PLP-dependent transferases"/>
    <property type="match status" value="1"/>
</dbReference>
<dbReference type="EMBL" id="JBDODL010000306">
    <property type="protein sequence ID" value="MES1919487.1"/>
    <property type="molecule type" value="Genomic_DNA"/>
</dbReference>
<dbReference type="GO" id="GO:0031071">
    <property type="term" value="F:cysteine desulfurase activity"/>
    <property type="evidence" value="ECO:0007669"/>
    <property type="project" value="UniProtKB-EC"/>
</dbReference>
<keyword evidence="3 9" id="KW-0808">Transferase</keyword>
<comment type="cofactor">
    <cofactor evidence="1">
        <name>pyridoxal 5'-phosphate</name>
        <dbReference type="ChEBI" id="CHEBI:597326"/>
    </cofactor>
</comment>
<dbReference type="PANTHER" id="PTHR11601:SF34">
    <property type="entry name" value="CYSTEINE DESULFURASE"/>
    <property type="match status" value="1"/>
</dbReference>